<dbReference type="AlphaFoldDB" id="A0A1B6KF01"/>
<feature type="non-terminal residue" evidence="2">
    <location>
        <position position="1"/>
    </location>
</feature>
<protein>
    <submittedName>
        <fullName evidence="2">Uncharacterized protein</fullName>
    </submittedName>
</protein>
<feature type="compositionally biased region" description="Basic and acidic residues" evidence="1">
    <location>
        <begin position="81"/>
        <end position="105"/>
    </location>
</feature>
<reference evidence="2" key="1">
    <citation type="submission" date="2015-11" db="EMBL/GenBank/DDBJ databases">
        <title>De novo transcriptome assembly of four potential Pierce s Disease insect vectors from Arizona vineyards.</title>
        <authorList>
            <person name="Tassone E.E."/>
        </authorList>
    </citation>
    <scope>NUCLEOTIDE SEQUENCE</scope>
</reference>
<feature type="compositionally biased region" description="Polar residues" evidence="1">
    <location>
        <begin position="120"/>
        <end position="130"/>
    </location>
</feature>
<feature type="non-terminal residue" evidence="2">
    <location>
        <position position="220"/>
    </location>
</feature>
<feature type="compositionally biased region" description="Acidic residues" evidence="1">
    <location>
        <begin position="165"/>
        <end position="175"/>
    </location>
</feature>
<gene>
    <name evidence="2" type="ORF">g.5283</name>
</gene>
<accession>A0A1B6KF01</accession>
<proteinExistence type="predicted"/>
<dbReference type="EMBL" id="GEBQ01029950">
    <property type="protein sequence ID" value="JAT10027.1"/>
    <property type="molecule type" value="Transcribed_RNA"/>
</dbReference>
<name>A0A1B6KF01_9HEMI</name>
<feature type="region of interest" description="Disordered" evidence="1">
    <location>
        <begin position="37"/>
        <end position="197"/>
    </location>
</feature>
<evidence type="ECO:0000313" key="2">
    <source>
        <dbReference type="EMBL" id="JAT10027.1"/>
    </source>
</evidence>
<organism evidence="2">
    <name type="scientific">Graphocephala atropunctata</name>
    <dbReference type="NCBI Taxonomy" id="36148"/>
    <lineage>
        <taxon>Eukaryota</taxon>
        <taxon>Metazoa</taxon>
        <taxon>Ecdysozoa</taxon>
        <taxon>Arthropoda</taxon>
        <taxon>Hexapoda</taxon>
        <taxon>Insecta</taxon>
        <taxon>Pterygota</taxon>
        <taxon>Neoptera</taxon>
        <taxon>Paraneoptera</taxon>
        <taxon>Hemiptera</taxon>
        <taxon>Auchenorrhyncha</taxon>
        <taxon>Membracoidea</taxon>
        <taxon>Cicadellidae</taxon>
        <taxon>Cicadellinae</taxon>
        <taxon>Cicadellini</taxon>
        <taxon>Graphocephala</taxon>
    </lineage>
</organism>
<evidence type="ECO:0000256" key="1">
    <source>
        <dbReference type="SAM" id="MobiDB-lite"/>
    </source>
</evidence>
<sequence>LEKQLEGEHEQEDPEAIKQLIQLIKKLGGVAELEKQLEGAGGASTPSIPRSLYKKVLTPQRPRYQSPFRNGPSGPQNEGLSQKDDGASYRREKPQYVTIRRERPSTEAPEEVEESVPTRRYSSVQRQRPSGQYEVEERGEEEVTPRPAVRYQTIERTRPARPVQEEEEEEEEEEREDRFRPKYSSIQRSRPTTTEAAIEITTSRYVTLRRQRPQVEQQQE</sequence>